<proteinExistence type="predicted"/>
<evidence type="ECO:0000313" key="2">
    <source>
        <dbReference type="Proteomes" id="UP000005239"/>
    </source>
</evidence>
<gene>
    <name evidence="1" type="primary">WBGene00283916</name>
</gene>
<protein>
    <submittedName>
        <fullName evidence="1">Uncharacterized protein</fullName>
    </submittedName>
</protein>
<dbReference type="Proteomes" id="UP000005239">
    <property type="component" value="Unassembled WGS sequence"/>
</dbReference>
<evidence type="ECO:0000313" key="1">
    <source>
        <dbReference type="EnsemblMetazoa" id="PPA45547.1"/>
    </source>
</evidence>
<sequence>MRDMLSSFSLGNQLILPLLSHPLHPCGILCERFQQCLMVVNTLILHPTMLLILFKSRKTMHRGIFWGYVFTETVLAIGVVAEIPFFFFLQVSMHQSIIAELNPQWRLSVRTKRIFVSTFAVVLIINVLGFAFCGRESHDPERFYKYPELEWMRNQRGSLVVFGDFGQSEQFGTVNLVQSNPRDDEENVQGLLIADSFLTQPLSVLSCVHHKKQLRKENSELDQRNG</sequence>
<reference evidence="2" key="1">
    <citation type="journal article" date="2008" name="Nat. Genet.">
        <title>The Pristionchus pacificus genome provides a unique perspective on nematode lifestyle and parasitism.</title>
        <authorList>
            <person name="Dieterich C."/>
            <person name="Clifton S.W."/>
            <person name="Schuster L.N."/>
            <person name="Chinwalla A."/>
            <person name="Delehaunty K."/>
            <person name="Dinkelacker I."/>
            <person name="Fulton L."/>
            <person name="Fulton R."/>
            <person name="Godfrey J."/>
            <person name="Minx P."/>
            <person name="Mitreva M."/>
            <person name="Roeseler W."/>
            <person name="Tian H."/>
            <person name="Witte H."/>
            <person name="Yang S.P."/>
            <person name="Wilson R.K."/>
            <person name="Sommer R.J."/>
        </authorList>
    </citation>
    <scope>NUCLEOTIDE SEQUENCE [LARGE SCALE GENOMIC DNA]</scope>
    <source>
        <strain evidence="2">PS312</strain>
    </source>
</reference>
<name>A0A2A6C4D9_PRIPA</name>
<accession>A0A8R1V0Q2</accession>
<reference evidence="1" key="2">
    <citation type="submission" date="2022-06" db="UniProtKB">
        <authorList>
            <consortium name="EnsemblMetazoa"/>
        </authorList>
    </citation>
    <scope>IDENTIFICATION</scope>
    <source>
        <strain evidence="1">PS312</strain>
    </source>
</reference>
<dbReference type="PANTHER" id="PTHR45830:SF15">
    <property type="entry name" value="SERPENTINE RECEPTOR, CLASS I"/>
    <property type="match status" value="1"/>
</dbReference>
<dbReference type="EnsemblMetazoa" id="PPA45547.1">
    <property type="protein sequence ID" value="PPA45547.1"/>
    <property type="gene ID" value="WBGene00283916"/>
</dbReference>
<accession>A0A2A6C4D9</accession>
<dbReference type="AlphaFoldDB" id="A0A2A6C4D9"/>
<organism evidence="1 2">
    <name type="scientific">Pristionchus pacificus</name>
    <name type="common">Parasitic nematode worm</name>
    <dbReference type="NCBI Taxonomy" id="54126"/>
    <lineage>
        <taxon>Eukaryota</taxon>
        <taxon>Metazoa</taxon>
        <taxon>Ecdysozoa</taxon>
        <taxon>Nematoda</taxon>
        <taxon>Chromadorea</taxon>
        <taxon>Rhabditida</taxon>
        <taxon>Rhabditina</taxon>
        <taxon>Diplogasteromorpha</taxon>
        <taxon>Diplogasteroidea</taxon>
        <taxon>Neodiplogasteridae</taxon>
        <taxon>Pristionchus</taxon>
    </lineage>
</organism>
<keyword evidence="2" id="KW-1185">Reference proteome</keyword>
<dbReference type="PANTHER" id="PTHR45830">
    <property type="entry name" value="SERPENTINE RECEPTOR, CLASS I"/>
    <property type="match status" value="1"/>
</dbReference>